<evidence type="ECO:0000256" key="1">
    <source>
        <dbReference type="SAM" id="Phobius"/>
    </source>
</evidence>
<proteinExistence type="predicted"/>
<evidence type="ECO:0000313" key="3">
    <source>
        <dbReference type="Proteomes" id="UP000317835"/>
    </source>
</evidence>
<dbReference type="RefSeq" id="WP_145278044.1">
    <property type="nucleotide sequence ID" value="NZ_CP036426.1"/>
</dbReference>
<dbReference type="KEGG" id="tpla:ElP_70190"/>
<gene>
    <name evidence="2" type="ORF">ElP_70190</name>
</gene>
<dbReference type="EMBL" id="CP036426">
    <property type="protein sequence ID" value="QDV39056.1"/>
    <property type="molecule type" value="Genomic_DNA"/>
</dbReference>
<keyword evidence="1" id="KW-0812">Transmembrane</keyword>
<organism evidence="2 3">
    <name type="scientific">Tautonia plasticadhaerens</name>
    <dbReference type="NCBI Taxonomy" id="2527974"/>
    <lineage>
        <taxon>Bacteria</taxon>
        <taxon>Pseudomonadati</taxon>
        <taxon>Planctomycetota</taxon>
        <taxon>Planctomycetia</taxon>
        <taxon>Isosphaerales</taxon>
        <taxon>Isosphaeraceae</taxon>
        <taxon>Tautonia</taxon>
    </lineage>
</organism>
<accession>A0A518HE88</accession>
<dbReference type="AlphaFoldDB" id="A0A518HE88"/>
<dbReference type="Proteomes" id="UP000317835">
    <property type="component" value="Chromosome"/>
</dbReference>
<name>A0A518HE88_9BACT</name>
<feature type="transmembrane region" description="Helical" evidence="1">
    <location>
        <begin position="167"/>
        <end position="185"/>
    </location>
</feature>
<feature type="transmembrane region" description="Helical" evidence="1">
    <location>
        <begin position="91"/>
        <end position="115"/>
    </location>
</feature>
<feature type="transmembrane region" description="Helical" evidence="1">
    <location>
        <begin position="27"/>
        <end position="52"/>
    </location>
</feature>
<keyword evidence="3" id="KW-1185">Reference proteome</keyword>
<evidence type="ECO:0000313" key="2">
    <source>
        <dbReference type="EMBL" id="QDV39056.1"/>
    </source>
</evidence>
<sequence length="201" mass="21686">MAEKPSGSCELHGPRGALSCRRCRAKILASLLGGILGLVAWVVAVSATWLVAVMGPHWPEFDREWGSIAELRRDVMQTLSWLPAAILEGEYGYQFAMLSAYLWIGVGAIAAYLAATGKWKAFRLRSQLAAVLVVGLMIGSVRWLVSEVARVDRLAGAWSGGHFFEHGVAQGPLIALAVVVLVLILRANRRVRPGETGRSGP</sequence>
<reference evidence="2 3" key="1">
    <citation type="submission" date="2019-02" db="EMBL/GenBank/DDBJ databases">
        <title>Deep-cultivation of Planctomycetes and their phenomic and genomic characterization uncovers novel biology.</title>
        <authorList>
            <person name="Wiegand S."/>
            <person name="Jogler M."/>
            <person name="Boedeker C."/>
            <person name="Pinto D."/>
            <person name="Vollmers J."/>
            <person name="Rivas-Marin E."/>
            <person name="Kohn T."/>
            <person name="Peeters S.H."/>
            <person name="Heuer A."/>
            <person name="Rast P."/>
            <person name="Oberbeckmann S."/>
            <person name="Bunk B."/>
            <person name="Jeske O."/>
            <person name="Meyerdierks A."/>
            <person name="Storesund J.E."/>
            <person name="Kallscheuer N."/>
            <person name="Luecker S."/>
            <person name="Lage O.M."/>
            <person name="Pohl T."/>
            <person name="Merkel B.J."/>
            <person name="Hornburger P."/>
            <person name="Mueller R.-W."/>
            <person name="Bruemmer F."/>
            <person name="Labrenz M."/>
            <person name="Spormann A.M."/>
            <person name="Op den Camp H."/>
            <person name="Overmann J."/>
            <person name="Amann R."/>
            <person name="Jetten M.S.M."/>
            <person name="Mascher T."/>
            <person name="Medema M.H."/>
            <person name="Devos D.P."/>
            <person name="Kaster A.-K."/>
            <person name="Ovreas L."/>
            <person name="Rohde M."/>
            <person name="Galperin M.Y."/>
            <person name="Jogler C."/>
        </authorList>
    </citation>
    <scope>NUCLEOTIDE SEQUENCE [LARGE SCALE GENOMIC DNA]</scope>
    <source>
        <strain evidence="2 3">ElP</strain>
    </source>
</reference>
<keyword evidence="1" id="KW-1133">Transmembrane helix</keyword>
<keyword evidence="1" id="KW-0472">Membrane</keyword>
<feature type="transmembrane region" description="Helical" evidence="1">
    <location>
        <begin position="127"/>
        <end position="145"/>
    </location>
</feature>
<protein>
    <submittedName>
        <fullName evidence="2">Uncharacterized protein</fullName>
    </submittedName>
</protein>